<dbReference type="Proteomes" id="UP001552299">
    <property type="component" value="Unassembled WGS sequence"/>
</dbReference>
<evidence type="ECO:0000256" key="1">
    <source>
        <dbReference type="SAM" id="Phobius"/>
    </source>
</evidence>
<keyword evidence="1" id="KW-1133">Transmembrane helix</keyword>
<evidence type="ECO:0000313" key="3">
    <source>
        <dbReference type="Proteomes" id="UP001552299"/>
    </source>
</evidence>
<protein>
    <submittedName>
        <fullName evidence="2">Uncharacterized protein</fullName>
    </submittedName>
</protein>
<proteinExistence type="predicted"/>
<comment type="caution">
    <text evidence="2">The sequence shown here is derived from an EMBL/GenBank/DDBJ whole genome shotgun (WGS) entry which is preliminary data.</text>
</comment>
<gene>
    <name evidence="2" type="ORF">M5K25_021236</name>
</gene>
<reference evidence="2 3" key="1">
    <citation type="journal article" date="2024" name="Plant Biotechnol. J.">
        <title>Dendrobium thyrsiflorum genome and its molecular insights into genes involved in important horticultural traits.</title>
        <authorList>
            <person name="Chen B."/>
            <person name="Wang J.Y."/>
            <person name="Zheng P.J."/>
            <person name="Li K.L."/>
            <person name="Liang Y.M."/>
            <person name="Chen X.F."/>
            <person name="Zhang C."/>
            <person name="Zhao X."/>
            <person name="He X."/>
            <person name="Zhang G.Q."/>
            <person name="Liu Z.J."/>
            <person name="Xu Q."/>
        </authorList>
    </citation>
    <scope>NUCLEOTIDE SEQUENCE [LARGE SCALE GENOMIC DNA]</scope>
    <source>
        <strain evidence="2">GZMU011</strain>
    </source>
</reference>
<dbReference type="EMBL" id="JANQDX010000016">
    <property type="protein sequence ID" value="KAL0910272.1"/>
    <property type="molecule type" value="Genomic_DNA"/>
</dbReference>
<organism evidence="2 3">
    <name type="scientific">Dendrobium thyrsiflorum</name>
    <name type="common">Pinecone-like raceme dendrobium</name>
    <name type="synonym">Orchid</name>
    <dbReference type="NCBI Taxonomy" id="117978"/>
    <lineage>
        <taxon>Eukaryota</taxon>
        <taxon>Viridiplantae</taxon>
        <taxon>Streptophyta</taxon>
        <taxon>Embryophyta</taxon>
        <taxon>Tracheophyta</taxon>
        <taxon>Spermatophyta</taxon>
        <taxon>Magnoliopsida</taxon>
        <taxon>Liliopsida</taxon>
        <taxon>Asparagales</taxon>
        <taxon>Orchidaceae</taxon>
        <taxon>Epidendroideae</taxon>
        <taxon>Malaxideae</taxon>
        <taxon>Dendrobiinae</taxon>
        <taxon>Dendrobium</taxon>
    </lineage>
</organism>
<keyword evidence="1" id="KW-0472">Membrane</keyword>
<name>A0ABD0UIX5_DENTH</name>
<dbReference type="AlphaFoldDB" id="A0ABD0UIX5"/>
<keyword evidence="1" id="KW-0812">Transmembrane</keyword>
<keyword evidence="3" id="KW-1185">Reference proteome</keyword>
<accession>A0ABD0UIX5</accession>
<feature type="transmembrane region" description="Helical" evidence="1">
    <location>
        <begin position="80"/>
        <end position="98"/>
    </location>
</feature>
<evidence type="ECO:0000313" key="2">
    <source>
        <dbReference type="EMBL" id="KAL0910272.1"/>
    </source>
</evidence>
<sequence length="99" mass="11000">MADPEHDHGFVYDIQGRVDLLQSPFFDLNLEVDDTVDNYVHRILFTLVPSIEELLPSGQWQIIGYPPASSSPATSPASNTLGISCFLVASLGLLIFYFR</sequence>